<evidence type="ECO:0000313" key="1">
    <source>
        <dbReference type="EMBL" id="OGZ09576.1"/>
    </source>
</evidence>
<accession>A0A1G2D7I0</accession>
<dbReference type="EMBL" id="MHLL01000018">
    <property type="protein sequence ID" value="OGZ09576.1"/>
    <property type="molecule type" value="Genomic_DNA"/>
</dbReference>
<comment type="caution">
    <text evidence="1">The sequence shown here is derived from an EMBL/GenBank/DDBJ whole genome shotgun (WGS) entry which is preliminary data.</text>
</comment>
<sequence>MAEQKMSVVDGQSPEESKRELVEHWRKLIRRLGLSQKTATRLNRDVWLEVESARPFREDPEVYIAARLEEQIKCYEELGLDKAAGFRVGNFRAALEPLIVKTVAYFAPPTQHPIMDGEFCVFLVIPPEWVSIHWQIMNVRSPSGQIPNGACVEGFQEALAKLPEVTEFGKPTPRVPYVLVGINGGRGLKDLSLGQANSEVKKNGYTYFSLHQLAQLLMVRPNWLGANSETIAFGERYGKDHLGFSGQHYSGPQATILRVPHESSCVGVGKPYYTKIITTQ</sequence>
<evidence type="ECO:0000313" key="2">
    <source>
        <dbReference type="Proteomes" id="UP000177996"/>
    </source>
</evidence>
<gene>
    <name evidence="1" type="ORF">A3D65_06920</name>
</gene>
<reference evidence="1 2" key="1">
    <citation type="journal article" date="2016" name="Nat. Commun.">
        <title>Thousands of microbial genomes shed light on interconnected biogeochemical processes in an aquifer system.</title>
        <authorList>
            <person name="Anantharaman K."/>
            <person name="Brown C.T."/>
            <person name="Hug L.A."/>
            <person name="Sharon I."/>
            <person name="Castelle C.J."/>
            <person name="Probst A.J."/>
            <person name="Thomas B.C."/>
            <person name="Singh A."/>
            <person name="Wilkins M.J."/>
            <person name="Karaoz U."/>
            <person name="Brodie E.L."/>
            <person name="Williams K.H."/>
            <person name="Hubbard S.S."/>
            <person name="Banfield J.F."/>
        </authorList>
    </citation>
    <scope>NUCLEOTIDE SEQUENCE [LARGE SCALE GENOMIC DNA]</scope>
</reference>
<protein>
    <submittedName>
        <fullName evidence="1">Uncharacterized protein</fullName>
    </submittedName>
</protein>
<dbReference type="Proteomes" id="UP000177996">
    <property type="component" value="Unassembled WGS sequence"/>
</dbReference>
<dbReference type="AlphaFoldDB" id="A0A1G2D7I0"/>
<organism evidence="1 2">
    <name type="scientific">Candidatus Lloydbacteria bacterium RIFCSPHIGHO2_02_FULL_50_13</name>
    <dbReference type="NCBI Taxonomy" id="1798661"/>
    <lineage>
        <taxon>Bacteria</taxon>
        <taxon>Candidatus Lloydiibacteriota</taxon>
    </lineage>
</organism>
<name>A0A1G2D7I0_9BACT</name>
<proteinExistence type="predicted"/>